<evidence type="ECO:0000256" key="1">
    <source>
        <dbReference type="SAM" id="MobiDB-lite"/>
    </source>
</evidence>
<protein>
    <submittedName>
        <fullName evidence="2">Uncharacterized protein</fullName>
    </submittedName>
</protein>
<reference evidence="2 3" key="1">
    <citation type="journal article" date="2015" name="Fungal Genet. Biol.">
        <title>Evolution of novel wood decay mechanisms in Agaricales revealed by the genome sequences of Fistulina hepatica and Cylindrobasidium torrendii.</title>
        <authorList>
            <person name="Floudas D."/>
            <person name="Held B.W."/>
            <person name="Riley R."/>
            <person name="Nagy L.G."/>
            <person name="Koehler G."/>
            <person name="Ransdell A.S."/>
            <person name="Younus H."/>
            <person name="Chow J."/>
            <person name="Chiniquy J."/>
            <person name="Lipzen A."/>
            <person name="Tritt A."/>
            <person name="Sun H."/>
            <person name="Haridas S."/>
            <person name="LaButti K."/>
            <person name="Ohm R.A."/>
            <person name="Kues U."/>
            <person name="Blanchette R.A."/>
            <person name="Grigoriev I.V."/>
            <person name="Minto R.E."/>
            <person name="Hibbett D.S."/>
        </authorList>
    </citation>
    <scope>NUCLEOTIDE SEQUENCE [LARGE SCALE GENOMIC DNA]</scope>
    <source>
        <strain evidence="2 3">ATCC 64428</strain>
    </source>
</reference>
<gene>
    <name evidence="2" type="ORF">FISHEDRAFT_56567</name>
</gene>
<proteinExistence type="predicted"/>
<name>A0A0D7AIG8_9AGAR</name>
<dbReference type="Proteomes" id="UP000054144">
    <property type="component" value="Unassembled WGS sequence"/>
</dbReference>
<feature type="region of interest" description="Disordered" evidence="1">
    <location>
        <begin position="126"/>
        <end position="167"/>
    </location>
</feature>
<organism evidence="2 3">
    <name type="scientific">Fistulina hepatica ATCC 64428</name>
    <dbReference type="NCBI Taxonomy" id="1128425"/>
    <lineage>
        <taxon>Eukaryota</taxon>
        <taxon>Fungi</taxon>
        <taxon>Dikarya</taxon>
        <taxon>Basidiomycota</taxon>
        <taxon>Agaricomycotina</taxon>
        <taxon>Agaricomycetes</taxon>
        <taxon>Agaricomycetidae</taxon>
        <taxon>Agaricales</taxon>
        <taxon>Fistulinaceae</taxon>
        <taxon>Fistulina</taxon>
    </lineage>
</organism>
<dbReference type="AlphaFoldDB" id="A0A0D7AIG8"/>
<dbReference type="EMBL" id="KN881649">
    <property type="protein sequence ID" value="KIY51660.1"/>
    <property type="molecule type" value="Genomic_DNA"/>
</dbReference>
<evidence type="ECO:0000313" key="3">
    <source>
        <dbReference type="Proteomes" id="UP000054144"/>
    </source>
</evidence>
<dbReference type="OrthoDB" id="3173670at2759"/>
<sequence length="167" mass="18627">MIPKRVKAPPKIHYIQVKTHKFAVMLSFPPSTPLSSLKREVCDAFSSPLASSGIPDDPLPANVSVDDFLFCSRTKVKNELVYVDLEDERKTFKDLGFTAWETLFVKFKDSESGEWLPINVDLPPLEDTQEEDASGFKDGLLPLPADIDMPGPSMSTRAGKRKARDDD</sequence>
<feature type="compositionally biased region" description="Basic residues" evidence="1">
    <location>
        <begin position="158"/>
        <end position="167"/>
    </location>
</feature>
<keyword evidence="3" id="KW-1185">Reference proteome</keyword>
<evidence type="ECO:0000313" key="2">
    <source>
        <dbReference type="EMBL" id="KIY51660.1"/>
    </source>
</evidence>
<accession>A0A0D7AIG8</accession>